<dbReference type="PROSITE" id="PS50041">
    <property type="entry name" value="C_TYPE_LECTIN_2"/>
    <property type="match status" value="1"/>
</dbReference>
<dbReference type="OrthoDB" id="7962197at2759"/>
<dbReference type="SUPFAM" id="SSF56436">
    <property type="entry name" value="C-type lectin-like"/>
    <property type="match status" value="1"/>
</dbReference>
<dbReference type="SMART" id="SM00034">
    <property type="entry name" value="CLECT"/>
    <property type="match status" value="1"/>
</dbReference>
<reference evidence="4" key="1">
    <citation type="submission" date="2020-08" db="EMBL/GenBank/DDBJ databases">
        <title>Genome sequencing and assembly of the red palm weevil Rhynchophorus ferrugineus.</title>
        <authorList>
            <person name="Dias G.B."/>
            <person name="Bergman C.M."/>
            <person name="Manee M."/>
        </authorList>
    </citation>
    <scope>NUCLEOTIDE SEQUENCE</scope>
    <source>
        <strain evidence="4">AA-2017</strain>
        <tissue evidence="4">Whole larva</tissue>
    </source>
</reference>
<dbReference type="InterPro" id="IPR016187">
    <property type="entry name" value="CTDL_fold"/>
</dbReference>
<name>A0A834IQQ8_RHYFE</name>
<feature type="signal peptide" evidence="2">
    <location>
        <begin position="1"/>
        <end position="21"/>
    </location>
</feature>
<keyword evidence="5" id="KW-1185">Reference proteome</keyword>
<dbReference type="EMBL" id="JAACXV010000081">
    <property type="protein sequence ID" value="KAF7284211.1"/>
    <property type="molecule type" value="Genomic_DNA"/>
</dbReference>
<accession>A0A834IQQ8</accession>
<keyword evidence="2" id="KW-0732">Signal</keyword>
<feature type="domain" description="C-type lectin" evidence="3">
    <location>
        <begin position="30"/>
        <end position="149"/>
    </location>
</feature>
<evidence type="ECO:0000313" key="4">
    <source>
        <dbReference type="EMBL" id="KAF7284211.1"/>
    </source>
</evidence>
<dbReference type="AlphaFoldDB" id="A0A834IQQ8"/>
<sequence>MRHSVLSVITSVLTIVVIVKASPTKAQSKYVVSSEKVSFFEGYLRCRQMGLDPAEIITEEDQKDIEAALESQNDISWELGFWIFATNLGNYVSYYWLNSGLPIFYSTFAPGQPDNSLQKESCLQIFQIKKGVFAWNDMPCDYKLRFICQHKQRLSSTFEDNKYGVL</sequence>
<dbReference type="CDD" id="cd00037">
    <property type="entry name" value="CLECT"/>
    <property type="match status" value="1"/>
</dbReference>
<feature type="chain" id="PRO_5032903912" description="C-type lectin domain-containing protein" evidence="2">
    <location>
        <begin position="22"/>
        <end position="166"/>
    </location>
</feature>
<proteinExistence type="predicted"/>
<organism evidence="4 5">
    <name type="scientific">Rhynchophorus ferrugineus</name>
    <name type="common">Red palm weevil</name>
    <name type="synonym">Curculio ferrugineus</name>
    <dbReference type="NCBI Taxonomy" id="354439"/>
    <lineage>
        <taxon>Eukaryota</taxon>
        <taxon>Metazoa</taxon>
        <taxon>Ecdysozoa</taxon>
        <taxon>Arthropoda</taxon>
        <taxon>Hexapoda</taxon>
        <taxon>Insecta</taxon>
        <taxon>Pterygota</taxon>
        <taxon>Neoptera</taxon>
        <taxon>Endopterygota</taxon>
        <taxon>Coleoptera</taxon>
        <taxon>Polyphaga</taxon>
        <taxon>Cucujiformia</taxon>
        <taxon>Curculionidae</taxon>
        <taxon>Dryophthorinae</taxon>
        <taxon>Rhynchophorus</taxon>
    </lineage>
</organism>
<comment type="caution">
    <text evidence="4">The sequence shown here is derived from an EMBL/GenBank/DDBJ whole genome shotgun (WGS) entry which is preliminary data.</text>
</comment>
<dbReference type="Gene3D" id="3.10.100.10">
    <property type="entry name" value="Mannose-Binding Protein A, subunit A"/>
    <property type="match status" value="1"/>
</dbReference>
<evidence type="ECO:0000256" key="2">
    <source>
        <dbReference type="SAM" id="SignalP"/>
    </source>
</evidence>
<gene>
    <name evidence="4" type="ORF">GWI33_022460</name>
</gene>
<dbReference type="InterPro" id="IPR018378">
    <property type="entry name" value="C-type_lectin_CS"/>
</dbReference>
<evidence type="ECO:0000256" key="1">
    <source>
        <dbReference type="ARBA" id="ARBA00023157"/>
    </source>
</evidence>
<evidence type="ECO:0000259" key="3">
    <source>
        <dbReference type="PROSITE" id="PS50041"/>
    </source>
</evidence>
<evidence type="ECO:0000313" key="5">
    <source>
        <dbReference type="Proteomes" id="UP000625711"/>
    </source>
</evidence>
<dbReference type="InterPro" id="IPR001304">
    <property type="entry name" value="C-type_lectin-like"/>
</dbReference>
<dbReference type="Pfam" id="PF00059">
    <property type="entry name" value="Lectin_C"/>
    <property type="match status" value="1"/>
</dbReference>
<dbReference type="Proteomes" id="UP000625711">
    <property type="component" value="Unassembled WGS sequence"/>
</dbReference>
<keyword evidence="1" id="KW-1015">Disulfide bond</keyword>
<dbReference type="PROSITE" id="PS00615">
    <property type="entry name" value="C_TYPE_LECTIN_1"/>
    <property type="match status" value="1"/>
</dbReference>
<protein>
    <recommendedName>
        <fullName evidence="3">C-type lectin domain-containing protein</fullName>
    </recommendedName>
</protein>
<dbReference type="InterPro" id="IPR016186">
    <property type="entry name" value="C-type_lectin-like/link_sf"/>
</dbReference>